<sequence>MREKDASIAELPEERNPIFYVYPVCMGISFVLALVWSSSSFFERIPIVALMGNLAGGMLILTGGIYCMYHVEKYIDINTVEDSQLLKHPIFVHNLIMCIVSVFGMILYFIPVWVLFDLHKNSVEDEPVILYCCCVDVYRYLKASRKSEVMTHEFQVVQIM</sequence>
<evidence type="ECO:0000313" key="2">
    <source>
        <dbReference type="EMBL" id="KAL3405850.1"/>
    </source>
</evidence>
<name>A0ABD2XKX8_9HYME</name>
<evidence type="ECO:0000313" key="3">
    <source>
        <dbReference type="Proteomes" id="UP001627154"/>
    </source>
</evidence>
<reference evidence="2 3" key="1">
    <citation type="journal article" date="2024" name="bioRxiv">
        <title>A reference genome for Trichogramma kaykai: A tiny desert-dwelling parasitoid wasp with competing sex-ratio distorters.</title>
        <authorList>
            <person name="Culotta J."/>
            <person name="Lindsey A.R."/>
        </authorList>
    </citation>
    <scope>NUCLEOTIDE SEQUENCE [LARGE SCALE GENOMIC DNA]</scope>
    <source>
        <strain evidence="2 3">KSX58</strain>
    </source>
</reference>
<protein>
    <submittedName>
        <fullName evidence="2">Uncharacterized protein</fullName>
    </submittedName>
</protein>
<accession>A0ABD2XKX8</accession>
<organism evidence="2 3">
    <name type="scientific">Trichogramma kaykai</name>
    <dbReference type="NCBI Taxonomy" id="54128"/>
    <lineage>
        <taxon>Eukaryota</taxon>
        <taxon>Metazoa</taxon>
        <taxon>Ecdysozoa</taxon>
        <taxon>Arthropoda</taxon>
        <taxon>Hexapoda</taxon>
        <taxon>Insecta</taxon>
        <taxon>Pterygota</taxon>
        <taxon>Neoptera</taxon>
        <taxon>Endopterygota</taxon>
        <taxon>Hymenoptera</taxon>
        <taxon>Apocrita</taxon>
        <taxon>Proctotrupomorpha</taxon>
        <taxon>Chalcidoidea</taxon>
        <taxon>Trichogrammatidae</taxon>
        <taxon>Trichogramma</taxon>
    </lineage>
</organism>
<keyword evidence="1" id="KW-0812">Transmembrane</keyword>
<dbReference type="AlphaFoldDB" id="A0ABD2XKX8"/>
<evidence type="ECO:0000256" key="1">
    <source>
        <dbReference type="SAM" id="Phobius"/>
    </source>
</evidence>
<feature type="transmembrane region" description="Helical" evidence="1">
    <location>
        <begin position="91"/>
        <end position="116"/>
    </location>
</feature>
<feature type="transmembrane region" description="Helical" evidence="1">
    <location>
        <begin position="20"/>
        <end position="36"/>
    </location>
</feature>
<dbReference type="EMBL" id="JBJJXI010000019">
    <property type="protein sequence ID" value="KAL3405850.1"/>
    <property type="molecule type" value="Genomic_DNA"/>
</dbReference>
<dbReference type="Proteomes" id="UP001627154">
    <property type="component" value="Unassembled WGS sequence"/>
</dbReference>
<comment type="caution">
    <text evidence="2">The sequence shown here is derived from an EMBL/GenBank/DDBJ whole genome shotgun (WGS) entry which is preliminary data.</text>
</comment>
<keyword evidence="3" id="KW-1185">Reference proteome</keyword>
<feature type="transmembrane region" description="Helical" evidence="1">
    <location>
        <begin position="48"/>
        <end position="71"/>
    </location>
</feature>
<gene>
    <name evidence="2" type="ORF">TKK_001284</name>
</gene>
<keyword evidence="1" id="KW-1133">Transmembrane helix</keyword>
<keyword evidence="1" id="KW-0472">Membrane</keyword>
<proteinExistence type="predicted"/>